<proteinExistence type="predicted"/>
<dbReference type="AlphaFoldDB" id="A0A9X3SZB1"/>
<feature type="transmembrane region" description="Helical" evidence="2">
    <location>
        <begin position="174"/>
        <end position="194"/>
    </location>
</feature>
<name>A0A9X3SZB1_9ACTN</name>
<dbReference type="Pfam" id="PF01757">
    <property type="entry name" value="Acyl_transf_3"/>
    <property type="match status" value="1"/>
</dbReference>
<feature type="compositionally biased region" description="Low complexity" evidence="1">
    <location>
        <begin position="45"/>
        <end position="56"/>
    </location>
</feature>
<keyword evidence="8" id="KW-1185">Reference proteome</keyword>
<feature type="transmembrane region" description="Helical" evidence="2">
    <location>
        <begin position="246"/>
        <end position="262"/>
    </location>
</feature>
<sequence length="778" mass="82960">MTSPQTPRPPHSAAPGPGVNEETLHLPTTTVGSMAAPQTGAPSKGPVAGMPAAGAPQRTAPSPYPQRPAFQAPPPAPSQAGVGGHPRPAAPAPARVPVHWEGVGFRPDIQGLRAVAVVLVLLSHAGFGFAAGGYVGVDVFFVLSGFLITSLLVKEVFDTGRISLAGFYARRARRILPAASIVTIATVVGAWLWFPVTRLEAVMQDAFTVIVYVVNYRFVSEQTEYLNADQMPSPFQQFWSLAVEEQFYLVWPLLLIGLMFLAGRSPRKFVGAGVAASAAVLAISLVLSVLVTQQSPPTAYYAAHTRAWELAAGAILALSLPTWKKTPKAVAWILGIGGLAMVLAAGFLYDGGTPFPGYTAMLPVIGTMLLIVAGTGATGHPVGRLLSTGPFQFVGKISYSLYLWHWPILILLPLAVGAEPSILLNVVLLLGAIALAQFTYQYIEEPVRNARPLKASNLWGLAVGVACSVVGIAMIVTLTVAFPRNPVGESADPSELEQASDLSSLETDLTAALSLSSVPEDLTPSLIDVASDQPAIYDNDCHLRKVESALPDGCVYGDPEGAKTAMLFGDSHAAQWFPALDRIMEDRGWRLVARTKSACTPVSVSVEDQETGEYYEQCDDWRGNVLDEIDETAPEMVILGSAETSSLVGVDDKTQAWLDGWQTTLDRIGEAGAQVVAIADTPWSEEPVPECISMHLDELQECNIAESEGIKLPDRRAAAIELQEEAGAVVIDPLPWFCTQGTCPVIVSDILVYRDAHHMTTHYAVTLESLLEAALPDP</sequence>
<comment type="caution">
    <text evidence="5">The sequence shown here is derived from an EMBL/GenBank/DDBJ whole genome shotgun (WGS) entry which is preliminary data.</text>
</comment>
<dbReference type="GO" id="GO:0016747">
    <property type="term" value="F:acyltransferase activity, transferring groups other than amino-acyl groups"/>
    <property type="evidence" value="ECO:0007669"/>
    <property type="project" value="InterPro"/>
</dbReference>
<keyword evidence="2" id="KW-1133">Transmembrane helix</keyword>
<dbReference type="Proteomes" id="UP001145799">
    <property type="component" value="Unassembled WGS sequence"/>
</dbReference>
<evidence type="ECO:0000313" key="8">
    <source>
        <dbReference type="Proteomes" id="UP001183604"/>
    </source>
</evidence>
<dbReference type="GO" id="GO:0009103">
    <property type="term" value="P:lipopolysaccharide biosynthetic process"/>
    <property type="evidence" value="ECO:0007669"/>
    <property type="project" value="TreeGrafter"/>
</dbReference>
<protein>
    <submittedName>
        <fullName evidence="5">Acyltransferase family protein</fullName>
    </submittedName>
    <submittedName>
        <fullName evidence="6">Peptidoglycan/LPS O-acetylase OafA/YrhL</fullName>
    </submittedName>
</protein>
<dbReference type="RefSeq" id="WP_270123677.1">
    <property type="nucleotide sequence ID" value="NZ_BAAAOM010000004.1"/>
</dbReference>
<dbReference type="EMBL" id="JAVDYD010000001">
    <property type="protein sequence ID" value="MDR7338555.1"/>
    <property type="molecule type" value="Genomic_DNA"/>
</dbReference>
<evidence type="ECO:0000313" key="7">
    <source>
        <dbReference type="Proteomes" id="UP001145799"/>
    </source>
</evidence>
<feature type="compositionally biased region" description="Pro residues" evidence="1">
    <location>
        <begin position="1"/>
        <end position="12"/>
    </location>
</feature>
<evidence type="ECO:0000259" key="4">
    <source>
        <dbReference type="Pfam" id="PF19040"/>
    </source>
</evidence>
<feature type="transmembrane region" description="Helical" evidence="2">
    <location>
        <begin position="135"/>
        <end position="153"/>
    </location>
</feature>
<accession>A0A9X3SZB1</accession>
<reference evidence="5" key="1">
    <citation type="submission" date="2022-12" db="EMBL/GenBank/DDBJ databases">
        <title>Gycomyces niveus sp.nov., a novel actinomycete isolated from soil in Shouguang.</title>
        <authorList>
            <person name="Yang X."/>
        </authorList>
    </citation>
    <scope>NUCLEOTIDE SEQUENCE</scope>
    <source>
        <strain evidence="5">DSM 44724</strain>
    </source>
</reference>
<dbReference type="Pfam" id="PF19040">
    <property type="entry name" value="SGNH"/>
    <property type="match status" value="1"/>
</dbReference>
<feature type="transmembrane region" description="Helical" evidence="2">
    <location>
        <begin position="355"/>
        <end position="378"/>
    </location>
</feature>
<evidence type="ECO:0000256" key="2">
    <source>
        <dbReference type="SAM" id="Phobius"/>
    </source>
</evidence>
<feature type="compositionally biased region" description="Pro residues" evidence="1">
    <location>
        <begin position="62"/>
        <end position="77"/>
    </location>
</feature>
<feature type="transmembrane region" description="Helical" evidence="2">
    <location>
        <begin position="330"/>
        <end position="349"/>
    </location>
</feature>
<organism evidence="5 7">
    <name type="scientific">Glycomyces lechevalierae</name>
    <dbReference type="NCBI Taxonomy" id="256034"/>
    <lineage>
        <taxon>Bacteria</taxon>
        <taxon>Bacillati</taxon>
        <taxon>Actinomycetota</taxon>
        <taxon>Actinomycetes</taxon>
        <taxon>Glycomycetales</taxon>
        <taxon>Glycomycetaceae</taxon>
        <taxon>Glycomyces</taxon>
    </lineage>
</organism>
<dbReference type="Proteomes" id="UP001183604">
    <property type="component" value="Unassembled WGS sequence"/>
</dbReference>
<feature type="domain" description="SGNH" evidence="4">
    <location>
        <begin position="541"/>
        <end position="771"/>
    </location>
</feature>
<evidence type="ECO:0000256" key="1">
    <source>
        <dbReference type="SAM" id="MobiDB-lite"/>
    </source>
</evidence>
<evidence type="ECO:0000313" key="5">
    <source>
        <dbReference type="EMBL" id="MDA1387181.1"/>
    </source>
</evidence>
<dbReference type="PANTHER" id="PTHR23028">
    <property type="entry name" value="ACETYLTRANSFERASE"/>
    <property type="match status" value="1"/>
</dbReference>
<keyword evidence="5" id="KW-0012">Acyltransferase</keyword>
<evidence type="ECO:0000259" key="3">
    <source>
        <dbReference type="Pfam" id="PF01757"/>
    </source>
</evidence>
<feature type="transmembrane region" description="Helical" evidence="2">
    <location>
        <begin position="455"/>
        <end position="482"/>
    </location>
</feature>
<dbReference type="InterPro" id="IPR050879">
    <property type="entry name" value="Acyltransferase_3"/>
</dbReference>
<feature type="transmembrane region" description="Helical" evidence="2">
    <location>
        <begin position="422"/>
        <end position="443"/>
    </location>
</feature>
<dbReference type="EMBL" id="JAPZVQ010000014">
    <property type="protein sequence ID" value="MDA1387181.1"/>
    <property type="molecule type" value="Genomic_DNA"/>
</dbReference>
<keyword evidence="5" id="KW-0808">Transferase</keyword>
<keyword evidence="2" id="KW-0472">Membrane</keyword>
<feature type="domain" description="Acyltransferase 3" evidence="3">
    <location>
        <begin position="108"/>
        <end position="437"/>
    </location>
</feature>
<gene>
    <name evidence="6" type="ORF">J2S69_002274</name>
    <name evidence="5" type="ORF">O2L01_19455</name>
</gene>
<feature type="region of interest" description="Disordered" evidence="1">
    <location>
        <begin position="1"/>
        <end position="92"/>
    </location>
</feature>
<evidence type="ECO:0000313" key="6">
    <source>
        <dbReference type="EMBL" id="MDR7338555.1"/>
    </source>
</evidence>
<keyword evidence="2" id="KW-0812">Transmembrane</keyword>
<feature type="transmembrane region" description="Helical" evidence="2">
    <location>
        <begin position="399"/>
        <end position="416"/>
    </location>
</feature>
<dbReference type="GO" id="GO:0016020">
    <property type="term" value="C:membrane"/>
    <property type="evidence" value="ECO:0007669"/>
    <property type="project" value="TreeGrafter"/>
</dbReference>
<feature type="transmembrane region" description="Helical" evidence="2">
    <location>
        <begin position="298"/>
        <end position="318"/>
    </location>
</feature>
<dbReference type="InterPro" id="IPR002656">
    <property type="entry name" value="Acyl_transf_3_dom"/>
</dbReference>
<dbReference type="PANTHER" id="PTHR23028:SF53">
    <property type="entry name" value="ACYL_TRANSF_3 DOMAIN-CONTAINING PROTEIN"/>
    <property type="match status" value="1"/>
</dbReference>
<reference evidence="6 8" key="2">
    <citation type="submission" date="2023-07" db="EMBL/GenBank/DDBJ databases">
        <title>Sequencing the genomes of 1000 actinobacteria strains.</title>
        <authorList>
            <person name="Klenk H.-P."/>
        </authorList>
    </citation>
    <scope>NUCLEOTIDE SEQUENCE [LARGE SCALE GENOMIC DNA]</scope>
    <source>
        <strain evidence="6 8">DSM 44724</strain>
    </source>
</reference>
<feature type="transmembrane region" description="Helical" evidence="2">
    <location>
        <begin position="269"/>
        <end position="292"/>
    </location>
</feature>
<dbReference type="InterPro" id="IPR043968">
    <property type="entry name" value="SGNH"/>
</dbReference>